<feature type="domain" description="PDZ" evidence="2">
    <location>
        <begin position="324"/>
        <end position="408"/>
    </location>
</feature>
<name>A0A517SKX3_9PLAN</name>
<proteinExistence type="predicted"/>
<dbReference type="KEGG" id="ccos:Pan44_48370"/>
<dbReference type="InterPro" id="IPR041489">
    <property type="entry name" value="PDZ_6"/>
</dbReference>
<dbReference type="GO" id="GO:0006508">
    <property type="term" value="P:proteolysis"/>
    <property type="evidence" value="ECO:0007669"/>
    <property type="project" value="InterPro"/>
</dbReference>
<dbReference type="Pfam" id="PF17820">
    <property type="entry name" value="PDZ_6"/>
    <property type="match status" value="1"/>
</dbReference>
<keyword evidence="4" id="KW-1185">Reference proteome</keyword>
<accession>A0A517SKX3</accession>
<dbReference type="EMBL" id="CP036271">
    <property type="protein sequence ID" value="QDT56777.1"/>
    <property type="molecule type" value="Genomic_DNA"/>
</dbReference>
<dbReference type="SMART" id="SM00228">
    <property type="entry name" value="PDZ"/>
    <property type="match status" value="1"/>
</dbReference>
<keyword evidence="3" id="KW-0378">Hydrolase</keyword>
<feature type="signal peptide" evidence="1">
    <location>
        <begin position="1"/>
        <end position="28"/>
    </location>
</feature>
<protein>
    <submittedName>
        <fullName evidence="3">Aminopeptidase S</fullName>
        <ecNumber evidence="3">3.4.11.24</ecNumber>
    </submittedName>
</protein>
<dbReference type="InterPro" id="IPR036034">
    <property type="entry name" value="PDZ_sf"/>
</dbReference>
<dbReference type="PROSITE" id="PS50106">
    <property type="entry name" value="PDZ"/>
    <property type="match status" value="1"/>
</dbReference>
<dbReference type="Proteomes" id="UP000315700">
    <property type="component" value="Chromosome"/>
</dbReference>
<evidence type="ECO:0000256" key="1">
    <source>
        <dbReference type="SAM" id="SignalP"/>
    </source>
</evidence>
<feature type="chain" id="PRO_5021970534" evidence="1">
    <location>
        <begin position="29"/>
        <end position="494"/>
    </location>
</feature>
<dbReference type="InterPro" id="IPR001478">
    <property type="entry name" value="PDZ"/>
</dbReference>
<gene>
    <name evidence="3" type="ORF">Pan44_48370</name>
</gene>
<organism evidence="3 4">
    <name type="scientific">Caulifigura coniformis</name>
    <dbReference type="NCBI Taxonomy" id="2527983"/>
    <lineage>
        <taxon>Bacteria</taxon>
        <taxon>Pseudomonadati</taxon>
        <taxon>Planctomycetota</taxon>
        <taxon>Planctomycetia</taxon>
        <taxon>Planctomycetales</taxon>
        <taxon>Planctomycetaceae</taxon>
        <taxon>Caulifigura</taxon>
    </lineage>
</organism>
<reference evidence="3 4" key="1">
    <citation type="submission" date="2019-02" db="EMBL/GenBank/DDBJ databases">
        <title>Deep-cultivation of Planctomycetes and their phenomic and genomic characterization uncovers novel biology.</title>
        <authorList>
            <person name="Wiegand S."/>
            <person name="Jogler M."/>
            <person name="Boedeker C."/>
            <person name="Pinto D."/>
            <person name="Vollmers J."/>
            <person name="Rivas-Marin E."/>
            <person name="Kohn T."/>
            <person name="Peeters S.H."/>
            <person name="Heuer A."/>
            <person name="Rast P."/>
            <person name="Oberbeckmann S."/>
            <person name="Bunk B."/>
            <person name="Jeske O."/>
            <person name="Meyerdierks A."/>
            <person name="Storesund J.E."/>
            <person name="Kallscheuer N."/>
            <person name="Luecker S."/>
            <person name="Lage O.M."/>
            <person name="Pohl T."/>
            <person name="Merkel B.J."/>
            <person name="Hornburger P."/>
            <person name="Mueller R.-W."/>
            <person name="Bruemmer F."/>
            <person name="Labrenz M."/>
            <person name="Spormann A.M."/>
            <person name="Op den Camp H."/>
            <person name="Overmann J."/>
            <person name="Amann R."/>
            <person name="Jetten M.S.M."/>
            <person name="Mascher T."/>
            <person name="Medema M.H."/>
            <person name="Devos D.P."/>
            <person name="Kaster A.-K."/>
            <person name="Ovreas L."/>
            <person name="Rohde M."/>
            <person name="Galperin M.Y."/>
            <person name="Jogler C."/>
        </authorList>
    </citation>
    <scope>NUCLEOTIDE SEQUENCE [LARGE SCALE GENOMIC DNA]</scope>
    <source>
        <strain evidence="3 4">Pan44</strain>
    </source>
</reference>
<dbReference type="GO" id="GO:0008235">
    <property type="term" value="F:metalloexopeptidase activity"/>
    <property type="evidence" value="ECO:0007669"/>
    <property type="project" value="InterPro"/>
</dbReference>
<dbReference type="Pfam" id="PF04389">
    <property type="entry name" value="Peptidase_M28"/>
    <property type="match status" value="1"/>
</dbReference>
<dbReference type="Gene3D" id="3.40.630.10">
    <property type="entry name" value="Zn peptidases"/>
    <property type="match status" value="1"/>
</dbReference>
<evidence type="ECO:0000313" key="3">
    <source>
        <dbReference type="EMBL" id="QDT56777.1"/>
    </source>
</evidence>
<dbReference type="PANTHER" id="PTHR12147:SF26">
    <property type="entry name" value="PEPTIDASE M28 DOMAIN-CONTAINING PROTEIN"/>
    <property type="match status" value="1"/>
</dbReference>
<dbReference type="EC" id="3.4.11.24" evidence="3"/>
<dbReference type="InParanoid" id="A0A517SKX3"/>
<dbReference type="GO" id="GO:0004177">
    <property type="term" value="F:aminopeptidase activity"/>
    <property type="evidence" value="ECO:0007669"/>
    <property type="project" value="UniProtKB-KW"/>
</dbReference>
<dbReference type="SUPFAM" id="SSF53187">
    <property type="entry name" value="Zn-dependent exopeptidases"/>
    <property type="match status" value="1"/>
</dbReference>
<dbReference type="InterPro" id="IPR045175">
    <property type="entry name" value="M28_fam"/>
</dbReference>
<dbReference type="AlphaFoldDB" id="A0A517SKX3"/>
<dbReference type="InterPro" id="IPR007484">
    <property type="entry name" value="Peptidase_M28"/>
</dbReference>
<evidence type="ECO:0000259" key="2">
    <source>
        <dbReference type="PROSITE" id="PS50106"/>
    </source>
</evidence>
<evidence type="ECO:0000313" key="4">
    <source>
        <dbReference type="Proteomes" id="UP000315700"/>
    </source>
</evidence>
<sequence length="494" mass="53557" precursor="true">MHDYGWWERGRCFTALCALLVASASATAAENLSAAVASVTRTDLSRHIYFLASDALEGREAGSRGGHAAVAYISDRLKAFGAQPLGEDDSFVQEFGAGYRNVLAIIPGSDPVLKNECILIGGHLDHVGYGSRLNSNGPIGRIHNGADDNASGVSGILEIVEGLSRLSTPLPRSIVVAFWDGEEKGLLGSEHWANNPTIPLDRIKVAFNLDMIGRLTNDTVTIYGSRTAVGLRRALVRSNEATAITFQYDFKNRDDSDHYTFFRKRIPYLMIYTGEHPDYHRPSDDADRINFEGLERITRMTLHTLVDLAEAPKCGGFHERCREETTLARIKFGAAPPRLGLTWSGKPQPDGTFVVIGVDDNTPAHRAGIRTGDCITEVGGVPASAVGELRDIVRLSPGDLELSIRKAGTDVVESLKIQLDGVPLPSGLILGRDETDPGTLVVNAVALHSEADNAGFRDGDRILVDHFPGAAPDRATSWIVERSGRMLTLPEKQD</sequence>
<keyword evidence="1" id="KW-0732">Signal</keyword>
<keyword evidence="3" id="KW-0645">Protease</keyword>
<keyword evidence="3" id="KW-0031">Aminopeptidase</keyword>
<dbReference type="SUPFAM" id="SSF50156">
    <property type="entry name" value="PDZ domain-like"/>
    <property type="match status" value="1"/>
</dbReference>
<dbReference type="Gene3D" id="2.30.42.10">
    <property type="match status" value="1"/>
</dbReference>
<dbReference type="PANTHER" id="PTHR12147">
    <property type="entry name" value="METALLOPEPTIDASE M28 FAMILY MEMBER"/>
    <property type="match status" value="1"/>
</dbReference>